<reference evidence="7 8" key="1">
    <citation type="submission" date="2017-09" db="EMBL/GenBank/DDBJ databases">
        <authorList>
            <person name="Lee N."/>
            <person name="Cho B.-K."/>
        </authorList>
    </citation>
    <scope>NUCLEOTIDE SEQUENCE [LARGE SCALE GENOMIC DNA]</scope>
    <source>
        <strain evidence="7 8">ATCC 12853</strain>
    </source>
</reference>
<dbReference type="PROSITE" id="PS51679">
    <property type="entry name" value="SAM_MT_C5"/>
    <property type="match status" value="1"/>
</dbReference>
<keyword evidence="3 6" id="KW-0808">Transferase</keyword>
<dbReference type="PRINTS" id="PR00105">
    <property type="entry name" value="C5METTRFRASE"/>
</dbReference>
<dbReference type="InterPro" id="IPR018117">
    <property type="entry name" value="C5_DNA_meth_AS"/>
</dbReference>
<dbReference type="Pfam" id="PF00145">
    <property type="entry name" value="DNA_methylase"/>
    <property type="match status" value="2"/>
</dbReference>
<dbReference type="SUPFAM" id="SSF53335">
    <property type="entry name" value="S-adenosyl-L-methionine-dependent methyltransferases"/>
    <property type="match status" value="1"/>
</dbReference>
<feature type="active site" evidence="6">
    <location>
        <position position="84"/>
    </location>
</feature>
<evidence type="ECO:0000256" key="6">
    <source>
        <dbReference type="PROSITE-ProRule" id="PRU01016"/>
    </source>
</evidence>
<dbReference type="GO" id="GO:0003886">
    <property type="term" value="F:DNA (cytosine-5-)-methyltransferase activity"/>
    <property type="evidence" value="ECO:0007669"/>
    <property type="project" value="UniProtKB-EC"/>
</dbReference>
<keyword evidence="4 6" id="KW-0949">S-adenosyl-L-methionine</keyword>
<dbReference type="InterPro" id="IPR029063">
    <property type="entry name" value="SAM-dependent_MTases_sf"/>
</dbReference>
<evidence type="ECO:0000256" key="4">
    <source>
        <dbReference type="ARBA" id="ARBA00022691"/>
    </source>
</evidence>
<evidence type="ECO:0000256" key="2">
    <source>
        <dbReference type="ARBA" id="ARBA00022603"/>
    </source>
</evidence>
<dbReference type="Proteomes" id="UP000325529">
    <property type="component" value="Chromosome"/>
</dbReference>
<evidence type="ECO:0000313" key="7">
    <source>
        <dbReference type="EMBL" id="QEU91815.1"/>
    </source>
</evidence>
<dbReference type="KEGG" id="ska:CP970_13800"/>
<dbReference type="InterPro" id="IPR031303">
    <property type="entry name" value="C5_meth_CS"/>
</dbReference>
<dbReference type="RefSeq" id="WP_079043771.1">
    <property type="nucleotide sequence ID" value="NZ_CP023699.1"/>
</dbReference>
<protein>
    <recommendedName>
        <fullName evidence="1">DNA (cytosine-5-)-methyltransferase</fullName>
        <ecNumber evidence="1">2.1.1.37</ecNumber>
    </recommendedName>
</protein>
<organism evidence="7 8">
    <name type="scientific">Streptomyces kanamyceticus</name>
    <dbReference type="NCBI Taxonomy" id="1967"/>
    <lineage>
        <taxon>Bacteria</taxon>
        <taxon>Bacillati</taxon>
        <taxon>Actinomycetota</taxon>
        <taxon>Actinomycetes</taxon>
        <taxon>Kitasatosporales</taxon>
        <taxon>Streptomycetaceae</taxon>
        <taxon>Streptomyces</taxon>
    </lineage>
</organism>
<sequence>MPRSVELFAGGGGMALGMLKAGFEHEQLVERDPRACSILRQNAATSPTLWSEDSIREMDVVHWLKSMRDSGLQDIDLIAGGPPCQPFSISGAHAGENDERNMFPAAVETVRILRPKCFVFENVPGLLRPSFEPYYQYVIDQLTKPSVRPRKGDEHWSQHQARIKETKRPSLSYRVHRQIIEAADVGVPQTRKRVFLIGTRADISSADHWVDVPTTHSKDTLLRDQWVTGAYWETRNLPKPPMPENVKARVELLRREDALFESSLPWRTTRDALVGLPDPLEAAEAVGVLNHKGIPGARTYTRHQGGWIDWPAKTLKAGVHGVAGGEAMIRFSDNSVRYLTVRESARIQTFPDNYEMPGSRTAMMRAIGNAVAVEVAALIGQQLRKTLDL</sequence>
<dbReference type="EC" id="2.1.1.37" evidence="1"/>
<dbReference type="PANTHER" id="PTHR10629">
    <property type="entry name" value="CYTOSINE-SPECIFIC METHYLTRANSFERASE"/>
    <property type="match status" value="1"/>
</dbReference>
<dbReference type="PANTHER" id="PTHR10629:SF52">
    <property type="entry name" value="DNA (CYTOSINE-5)-METHYLTRANSFERASE 1"/>
    <property type="match status" value="1"/>
</dbReference>
<dbReference type="EMBL" id="CP023699">
    <property type="protein sequence ID" value="QEU91815.1"/>
    <property type="molecule type" value="Genomic_DNA"/>
</dbReference>
<accession>A0A5J6GD62</accession>
<evidence type="ECO:0000256" key="1">
    <source>
        <dbReference type="ARBA" id="ARBA00011975"/>
    </source>
</evidence>
<dbReference type="GO" id="GO:0032259">
    <property type="term" value="P:methylation"/>
    <property type="evidence" value="ECO:0007669"/>
    <property type="project" value="UniProtKB-KW"/>
</dbReference>
<dbReference type="PROSITE" id="PS00094">
    <property type="entry name" value="C5_MTASE_1"/>
    <property type="match status" value="1"/>
</dbReference>
<evidence type="ECO:0000313" key="8">
    <source>
        <dbReference type="Proteomes" id="UP000325529"/>
    </source>
</evidence>
<comment type="similarity">
    <text evidence="6">Belongs to the class I-like SAM-binding methyltransferase superfamily. C5-methyltransferase family.</text>
</comment>
<keyword evidence="2 6" id="KW-0489">Methyltransferase</keyword>
<gene>
    <name evidence="7" type="ORF">CP970_13800</name>
</gene>
<name>A0A5J6GD62_STRKN</name>
<dbReference type="InterPro" id="IPR050390">
    <property type="entry name" value="C5-Methyltransferase"/>
</dbReference>
<dbReference type="AlphaFoldDB" id="A0A5J6GD62"/>
<keyword evidence="5" id="KW-0680">Restriction system</keyword>
<evidence type="ECO:0000256" key="5">
    <source>
        <dbReference type="ARBA" id="ARBA00022747"/>
    </source>
</evidence>
<dbReference type="OrthoDB" id="9813719at2"/>
<evidence type="ECO:0000256" key="3">
    <source>
        <dbReference type="ARBA" id="ARBA00022679"/>
    </source>
</evidence>
<dbReference type="GO" id="GO:0009307">
    <property type="term" value="P:DNA restriction-modification system"/>
    <property type="evidence" value="ECO:0007669"/>
    <property type="project" value="UniProtKB-KW"/>
</dbReference>
<dbReference type="PROSITE" id="PS00095">
    <property type="entry name" value="C5_MTASE_2"/>
    <property type="match status" value="1"/>
</dbReference>
<dbReference type="InterPro" id="IPR001525">
    <property type="entry name" value="C5_MeTfrase"/>
</dbReference>
<dbReference type="Gene3D" id="3.90.120.10">
    <property type="entry name" value="DNA Methylase, subunit A, domain 2"/>
    <property type="match status" value="1"/>
</dbReference>
<dbReference type="Gene3D" id="3.40.50.150">
    <property type="entry name" value="Vaccinia Virus protein VP39"/>
    <property type="match status" value="1"/>
</dbReference>
<dbReference type="REBASE" id="374552">
    <property type="entry name" value="M.Ska12853ORF13800P"/>
</dbReference>
<proteinExistence type="inferred from homology"/>
<keyword evidence="8" id="KW-1185">Reference proteome</keyword>